<dbReference type="GO" id="GO:0022857">
    <property type="term" value="F:transmembrane transporter activity"/>
    <property type="evidence" value="ECO:0007669"/>
    <property type="project" value="UniProtKB-UniRule"/>
</dbReference>
<sequence length="195" mass="21234">QIFKTRFGSICFGSLAIAIAQTLRILAQGSVQTGAPGSCLAACIFGILEYSSNFVTRFAFSYVAVWGVDFCSAVEKTSTLLRTRAVDVFVNYNFTYVVVWASASIGGLFGVVIGSIFYFLIGGHSYIAMVVTLSYSIGFAMMFLAVTMVESIVDSLMVVWAEVPDALSANHHSEYQRLVTSIRQIRPFIAPDSNI</sequence>
<evidence type="ECO:0000313" key="8">
    <source>
        <dbReference type="Proteomes" id="UP000035740"/>
    </source>
</evidence>
<dbReference type="OrthoDB" id="420519at2759"/>
<feature type="transmembrane region" description="Helical" evidence="6">
    <location>
        <begin position="126"/>
        <end position="149"/>
    </location>
</feature>
<dbReference type="EMBL" id="KQ099186">
    <property type="protein sequence ID" value="KMS93769.1"/>
    <property type="molecule type" value="Genomic_DNA"/>
</dbReference>
<comment type="function">
    <text evidence="6">Choline transporter.</text>
</comment>
<evidence type="ECO:0000256" key="6">
    <source>
        <dbReference type="RuleBase" id="RU368066"/>
    </source>
</evidence>
<proteinExistence type="inferred from homology"/>
<comment type="caution">
    <text evidence="6">Lacks conserved residue(s) required for the propagation of feature annotation.</text>
</comment>
<evidence type="ECO:0000256" key="5">
    <source>
        <dbReference type="ARBA" id="ARBA00023136"/>
    </source>
</evidence>
<keyword evidence="4 6" id="KW-1133">Transmembrane helix</keyword>
<feature type="non-terminal residue" evidence="7">
    <location>
        <position position="1"/>
    </location>
</feature>
<evidence type="ECO:0000256" key="2">
    <source>
        <dbReference type="ARBA" id="ARBA00007168"/>
    </source>
</evidence>
<dbReference type="InterPro" id="IPR007603">
    <property type="entry name" value="Choline_transptr-like"/>
</dbReference>
<name>A0A0J8AY53_BETVV</name>
<dbReference type="GO" id="GO:0005886">
    <property type="term" value="C:plasma membrane"/>
    <property type="evidence" value="ECO:0007669"/>
    <property type="project" value="UniProtKB-SubCell"/>
</dbReference>
<dbReference type="AlphaFoldDB" id="A0A0J8AY53"/>
<dbReference type="Proteomes" id="UP000035740">
    <property type="component" value="Unassembled WGS sequence"/>
</dbReference>
<gene>
    <name evidence="7" type="ORF">BVRB_028150</name>
</gene>
<evidence type="ECO:0000256" key="3">
    <source>
        <dbReference type="ARBA" id="ARBA00022692"/>
    </source>
</evidence>
<evidence type="ECO:0000256" key="1">
    <source>
        <dbReference type="ARBA" id="ARBA00004141"/>
    </source>
</evidence>
<organism evidence="7 8">
    <name type="scientific">Beta vulgaris subsp. vulgaris</name>
    <name type="common">Beet</name>
    <dbReference type="NCBI Taxonomy" id="3555"/>
    <lineage>
        <taxon>Eukaryota</taxon>
        <taxon>Viridiplantae</taxon>
        <taxon>Streptophyta</taxon>
        <taxon>Embryophyta</taxon>
        <taxon>Tracheophyta</taxon>
        <taxon>Spermatophyta</taxon>
        <taxon>Magnoliopsida</taxon>
        <taxon>eudicotyledons</taxon>
        <taxon>Gunneridae</taxon>
        <taxon>Pentapetalae</taxon>
        <taxon>Caryophyllales</taxon>
        <taxon>Chenopodiaceae</taxon>
        <taxon>Betoideae</taxon>
        <taxon>Beta</taxon>
    </lineage>
</organism>
<dbReference type="Pfam" id="PF04515">
    <property type="entry name" value="Choline_transpo"/>
    <property type="match status" value="1"/>
</dbReference>
<accession>A0A0J8AY53</accession>
<keyword evidence="5 6" id="KW-0472">Membrane</keyword>
<reference evidence="7 8" key="1">
    <citation type="journal article" date="2014" name="Nature">
        <title>The genome of the recently domesticated crop plant sugar beet (Beta vulgaris).</title>
        <authorList>
            <person name="Dohm J.C."/>
            <person name="Minoche A.E."/>
            <person name="Holtgrawe D."/>
            <person name="Capella-Gutierrez S."/>
            <person name="Zakrzewski F."/>
            <person name="Tafer H."/>
            <person name="Rupp O."/>
            <person name="Sorensen T.R."/>
            <person name="Stracke R."/>
            <person name="Reinhardt R."/>
            <person name="Goesmann A."/>
            <person name="Kraft T."/>
            <person name="Schulz B."/>
            <person name="Stadler P.F."/>
            <person name="Schmidt T."/>
            <person name="Gabaldon T."/>
            <person name="Lehrach H."/>
            <person name="Weisshaar B."/>
            <person name="Himmelbauer H."/>
        </authorList>
    </citation>
    <scope>NUCLEOTIDE SEQUENCE [LARGE SCALE GENOMIC DNA]</scope>
    <source>
        <tissue evidence="7">Taproot</tissue>
    </source>
</reference>
<dbReference type="Gramene" id="KMS93769">
    <property type="protein sequence ID" value="KMS93769"/>
    <property type="gene ID" value="BVRB_028150"/>
</dbReference>
<feature type="transmembrane region" description="Helical" evidence="6">
    <location>
        <begin position="94"/>
        <end position="120"/>
    </location>
</feature>
<evidence type="ECO:0000313" key="7">
    <source>
        <dbReference type="EMBL" id="KMS93769.1"/>
    </source>
</evidence>
<dbReference type="PANTHER" id="PTHR12385:SF4">
    <property type="entry name" value="PROTEIN PNS1"/>
    <property type="match status" value="1"/>
</dbReference>
<comment type="subcellular location">
    <subcellularLocation>
        <location evidence="6">Cell membrane</location>
        <topology evidence="6">Multi-pass membrane protein</topology>
    </subcellularLocation>
    <subcellularLocation>
        <location evidence="1">Membrane</location>
        <topology evidence="1">Multi-pass membrane protein</topology>
    </subcellularLocation>
</comment>
<keyword evidence="3 6" id="KW-0812">Transmembrane</keyword>
<comment type="similarity">
    <text evidence="2 6">Belongs to the CTL (choline transporter-like) family.</text>
</comment>
<evidence type="ECO:0000256" key="4">
    <source>
        <dbReference type="ARBA" id="ARBA00022989"/>
    </source>
</evidence>
<protein>
    <recommendedName>
        <fullName evidence="6">Choline transporter-like protein</fullName>
    </recommendedName>
</protein>
<dbReference type="PANTHER" id="PTHR12385">
    <property type="entry name" value="CHOLINE TRANSPORTER-LIKE (SLC FAMILY 44)"/>
    <property type="match status" value="1"/>
</dbReference>
<keyword evidence="8" id="KW-1185">Reference proteome</keyword>